<protein>
    <submittedName>
        <fullName evidence="2">Hypothetical_protein</fullName>
    </submittedName>
</protein>
<evidence type="ECO:0000313" key="2">
    <source>
        <dbReference type="EMBL" id="CAL6030467.1"/>
    </source>
</evidence>
<reference evidence="2 3" key="2">
    <citation type="submission" date="2024-07" db="EMBL/GenBank/DDBJ databases">
        <authorList>
            <person name="Akdeniz Z."/>
        </authorList>
    </citation>
    <scope>NUCLEOTIDE SEQUENCE [LARGE SCALE GENOMIC DNA]</scope>
</reference>
<keyword evidence="3" id="KW-1185">Reference proteome</keyword>
<sequence>MLAKYNKYSIVKTSARINQVIIPKIQEANKIQQPKLRNCVSVVNVVKQSESQVKDNQFITIQTNQEKWNELISDDSEFDTQATNMTQVFSSFNLINEQFVLQNMIKQNINGLNHKNQRLDDMLVLISSQQASLENIQCTQMRYIATIKGILD</sequence>
<name>A0AA86QGI6_9EUKA</name>
<evidence type="ECO:0000313" key="3">
    <source>
        <dbReference type="Proteomes" id="UP001642409"/>
    </source>
</evidence>
<reference evidence="1" key="1">
    <citation type="submission" date="2023-06" db="EMBL/GenBank/DDBJ databases">
        <authorList>
            <person name="Kurt Z."/>
        </authorList>
    </citation>
    <scope>NUCLEOTIDE SEQUENCE</scope>
</reference>
<dbReference type="AlphaFoldDB" id="A0AA86QGI6"/>
<accession>A0AA86QGI6</accession>
<comment type="caution">
    <text evidence="1">The sequence shown here is derived from an EMBL/GenBank/DDBJ whole genome shotgun (WGS) entry which is preliminary data.</text>
</comment>
<evidence type="ECO:0000313" key="1">
    <source>
        <dbReference type="EMBL" id="CAI9951230.1"/>
    </source>
</evidence>
<dbReference type="Proteomes" id="UP001642409">
    <property type="component" value="Unassembled WGS sequence"/>
</dbReference>
<dbReference type="EMBL" id="CATOUU010000822">
    <property type="protein sequence ID" value="CAI9951230.1"/>
    <property type="molecule type" value="Genomic_DNA"/>
</dbReference>
<gene>
    <name evidence="2" type="ORF">HINF_LOCUS33344</name>
    <name evidence="1" type="ORF">HINF_LOCUS38875</name>
</gene>
<organism evidence="1">
    <name type="scientific">Hexamita inflata</name>
    <dbReference type="NCBI Taxonomy" id="28002"/>
    <lineage>
        <taxon>Eukaryota</taxon>
        <taxon>Metamonada</taxon>
        <taxon>Diplomonadida</taxon>
        <taxon>Hexamitidae</taxon>
        <taxon>Hexamitinae</taxon>
        <taxon>Hexamita</taxon>
    </lineage>
</organism>
<proteinExistence type="predicted"/>
<dbReference type="EMBL" id="CAXDID020000115">
    <property type="protein sequence ID" value="CAL6030467.1"/>
    <property type="molecule type" value="Genomic_DNA"/>
</dbReference>